<dbReference type="eggNOG" id="KOG1897">
    <property type="taxonomic scope" value="Eukaryota"/>
</dbReference>
<dbReference type="Proteomes" id="UP000008694">
    <property type="component" value="Unassembled WGS sequence"/>
</dbReference>
<protein>
    <submittedName>
        <fullName evidence="1">Uncharacterized protein</fullName>
    </submittedName>
</protein>
<reference evidence="2" key="1">
    <citation type="journal article" date="2011" name="Nat. Genet.">
        <title>The Arabidopsis lyrata genome sequence and the basis of rapid genome size change.</title>
        <authorList>
            <person name="Hu T.T."/>
            <person name="Pattyn P."/>
            <person name="Bakker E.G."/>
            <person name="Cao J."/>
            <person name="Cheng J.-F."/>
            <person name="Clark R.M."/>
            <person name="Fahlgren N."/>
            <person name="Fawcett J.A."/>
            <person name="Grimwood J."/>
            <person name="Gundlach H."/>
            <person name="Haberer G."/>
            <person name="Hollister J.D."/>
            <person name="Ossowski S."/>
            <person name="Ottilar R.P."/>
            <person name="Salamov A.A."/>
            <person name="Schneeberger K."/>
            <person name="Spannagl M."/>
            <person name="Wang X."/>
            <person name="Yang L."/>
            <person name="Nasrallah M.E."/>
            <person name="Bergelson J."/>
            <person name="Carrington J.C."/>
            <person name="Gaut B.S."/>
            <person name="Schmutz J."/>
            <person name="Mayer K.F.X."/>
            <person name="Van de Peer Y."/>
            <person name="Grigoriev I.V."/>
            <person name="Nordborg M."/>
            <person name="Weigel D."/>
            <person name="Guo Y.-L."/>
        </authorList>
    </citation>
    <scope>NUCLEOTIDE SEQUENCE [LARGE SCALE GENOMIC DNA]</scope>
    <source>
        <strain evidence="2">cv. MN47</strain>
    </source>
</reference>
<dbReference type="STRING" id="81972.D7M7T5"/>
<accession>D7M7T5</accession>
<dbReference type="PANTHER" id="PTHR10644">
    <property type="entry name" value="DNA REPAIR/RNA PROCESSING CPSF FAMILY"/>
    <property type="match status" value="1"/>
</dbReference>
<sequence>MRNLTSNEYYNLIIAIDATQKHNVLTIPLGEYASCICHQAQTCTYGICTGTHSGTHFVRLLEDQTFNVLSAYTLDPYERGLSIVSCLFTADSNEYYCVGTEYVFPEEEDTEHVS</sequence>
<dbReference type="InterPro" id="IPR015943">
    <property type="entry name" value="WD40/YVTN_repeat-like_dom_sf"/>
</dbReference>
<keyword evidence="2" id="KW-1185">Reference proteome</keyword>
<dbReference type="AlphaFoldDB" id="D7M7T5"/>
<evidence type="ECO:0000313" key="1">
    <source>
        <dbReference type="EMBL" id="EFH49313.1"/>
    </source>
</evidence>
<gene>
    <name evidence="1" type="ORF">ARALYDRAFT_908112</name>
</gene>
<proteinExistence type="predicted"/>
<name>D7M7T5_ARALL</name>
<dbReference type="EMBL" id="GL348718">
    <property type="protein sequence ID" value="EFH49313.1"/>
    <property type="molecule type" value="Genomic_DNA"/>
</dbReference>
<dbReference type="Gramene" id="scaffold_600169.1">
    <property type="protein sequence ID" value="scaffold_600169.1"/>
    <property type="gene ID" value="scaffold_600169.1"/>
</dbReference>
<organism evidence="2">
    <name type="scientific">Arabidopsis lyrata subsp. lyrata</name>
    <name type="common">Lyre-leaved rock-cress</name>
    <dbReference type="NCBI Taxonomy" id="81972"/>
    <lineage>
        <taxon>Eukaryota</taxon>
        <taxon>Viridiplantae</taxon>
        <taxon>Streptophyta</taxon>
        <taxon>Embryophyta</taxon>
        <taxon>Tracheophyta</taxon>
        <taxon>Spermatophyta</taxon>
        <taxon>Magnoliopsida</taxon>
        <taxon>eudicotyledons</taxon>
        <taxon>Gunneridae</taxon>
        <taxon>Pentapetalae</taxon>
        <taxon>rosids</taxon>
        <taxon>malvids</taxon>
        <taxon>Brassicales</taxon>
        <taxon>Brassicaceae</taxon>
        <taxon>Camelineae</taxon>
        <taxon>Arabidopsis</taxon>
    </lineage>
</organism>
<evidence type="ECO:0000313" key="2">
    <source>
        <dbReference type="Proteomes" id="UP000008694"/>
    </source>
</evidence>
<dbReference type="InterPro" id="IPR050358">
    <property type="entry name" value="RSE1/DDB1/CFT1"/>
</dbReference>
<dbReference type="Gene3D" id="2.130.10.10">
    <property type="entry name" value="YVTN repeat-like/Quinoprotein amine dehydrogenase"/>
    <property type="match status" value="1"/>
</dbReference>
<dbReference type="HOGENOM" id="CLU_2124469_0_0_1"/>